<dbReference type="PANTHER" id="PTHR26453">
    <property type="entry name" value="OLFACTORY RECEPTOR"/>
    <property type="match status" value="1"/>
</dbReference>
<comment type="similarity">
    <text evidence="9">Belongs to the G-protein coupled receptor 1 family.</text>
</comment>
<feature type="transmembrane region" description="Helical" evidence="10">
    <location>
        <begin position="236"/>
        <end position="259"/>
    </location>
</feature>
<evidence type="ECO:0000256" key="8">
    <source>
        <dbReference type="ARBA" id="ARBA00023224"/>
    </source>
</evidence>
<evidence type="ECO:0000256" key="5">
    <source>
        <dbReference type="ARBA" id="ARBA00022725"/>
    </source>
</evidence>
<dbReference type="Gene3D" id="1.20.1070.10">
    <property type="entry name" value="Rhodopsin 7-helix transmembrane proteins"/>
    <property type="match status" value="1"/>
</dbReference>
<dbReference type="PRINTS" id="PR00245">
    <property type="entry name" value="OLFACTORYR"/>
</dbReference>
<keyword evidence="5 10" id="KW-0552">Olfaction</keyword>
<keyword evidence="7 10" id="KW-0472">Membrane</keyword>
<dbReference type="CDD" id="cd13954">
    <property type="entry name" value="7tmA_OR"/>
    <property type="match status" value="1"/>
</dbReference>
<evidence type="ECO:0000313" key="13">
    <source>
        <dbReference type="Proteomes" id="UP000694569"/>
    </source>
</evidence>
<dbReference type="InterPro" id="IPR017452">
    <property type="entry name" value="GPCR_Rhodpsn_7TM"/>
</dbReference>
<accession>A0A8C5M325</accession>
<dbReference type="OrthoDB" id="6147321at2759"/>
<dbReference type="Ensembl" id="ENSLLET00000009101.1">
    <property type="protein sequence ID" value="ENSLLEP00000008757.1"/>
    <property type="gene ID" value="ENSLLEG00000005583.1"/>
</dbReference>
<dbReference type="SMART" id="SM01381">
    <property type="entry name" value="7TM_GPCR_Srsx"/>
    <property type="match status" value="1"/>
</dbReference>
<dbReference type="FunFam" id="1.20.1070.10:FF:000001">
    <property type="entry name" value="Olfactory receptor"/>
    <property type="match status" value="1"/>
</dbReference>
<evidence type="ECO:0000256" key="7">
    <source>
        <dbReference type="ARBA" id="ARBA00023136"/>
    </source>
</evidence>
<dbReference type="GO" id="GO:0004984">
    <property type="term" value="F:olfactory receptor activity"/>
    <property type="evidence" value="ECO:0007669"/>
    <property type="project" value="InterPro"/>
</dbReference>
<keyword evidence="3 10" id="KW-0716">Sensory transduction</keyword>
<evidence type="ECO:0000259" key="11">
    <source>
        <dbReference type="PROSITE" id="PS50262"/>
    </source>
</evidence>
<keyword evidence="6 10" id="KW-1133">Transmembrane helix</keyword>
<dbReference type="AlphaFoldDB" id="A0A8C5M325"/>
<dbReference type="PROSITE" id="PS50262">
    <property type="entry name" value="G_PROTEIN_RECEP_F1_2"/>
    <property type="match status" value="1"/>
</dbReference>
<dbReference type="GeneTree" id="ENSGT01140000282496"/>
<proteinExistence type="inferred from homology"/>
<dbReference type="GO" id="GO:0005886">
    <property type="term" value="C:plasma membrane"/>
    <property type="evidence" value="ECO:0007669"/>
    <property type="project" value="UniProtKB-SubCell"/>
</dbReference>
<reference evidence="12" key="1">
    <citation type="submission" date="2025-08" db="UniProtKB">
        <authorList>
            <consortium name="Ensembl"/>
        </authorList>
    </citation>
    <scope>IDENTIFICATION</scope>
</reference>
<dbReference type="InterPro" id="IPR000725">
    <property type="entry name" value="Olfact_rcpt"/>
</dbReference>
<dbReference type="Pfam" id="PF13853">
    <property type="entry name" value="7tm_4"/>
    <property type="match status" value="1"/>
</dbReference>
<keyword evidence="8 9" id="KW-0807">Transducer</keyword>
<feature type="transmembrane region" description="Helical" evidence="10">
    <location>
        <begin position="60"/>
        <end position="79"/>
    </location>
</feature>
<dbReference type="PRINTS" id="PR00237">
    <property type="entry name" value="GPCRRHODOPSN"/>
</dbReference>
<evidence type="ECO:0000256" key="3">
    <source>
        <dbReference type="ARBA" id="ARBA00022606"/>
    </source>
</evidence>
<keyword evidence="2 10" id="KW-1003">Cell membrane</keyword>
<sequence>MNNESESAITELFLIGFSHDLQTQMLLFVFSLLMYTLTICGNIILTCVIITSSHLHTPMYYFLCNLSFLDLFYSTSTVPKMLLGMVTSDGGRISHTGCIVQMLISLFLGQTECVLLAVMAYDRYIAICFPLRYMVIMSWKKCNTITITVWMGSFLNIAVPVIIKPFKFCKRDNVDHYFCEILVVLKLVCGNSFYEQIVSTSTLFSTLIPFAFILLSYVCIIRAVLKINSEVGRYKVFSTCVSHLTVVFMFYGTVLIMYSGATKNDSGKLKFISLMYIVVTPMLNPVIYSLRNNDVKKAVRKIMILIKR</sequence>
<evidence type="ECO:0000256" key="2">
    <source>
        <dbReference type="ARBA" id="ARBA00022475"/>
    </source>
</evidence>
<keyword evidence="9" id="KW-0675">Receptor</keyword>
<feature type="transmembrane region" description="Helical" evidence="10">
    <location>
        <begin position="203"/>
        <end position="224"/>
    </location>
</feature>
<keyword evidence="13" id="KW-1185">Reference proteome</keyword>
<feature type="transmembrane region" description="Helical" evidence="10">
    <location>
        <begin position="25"/>
        <end position="48"/>
    </location>
</feature>
<evidence type="ECO:0000256" key="10">
    <source>
        <dbReference type="RuleBase" id="RU363047"/>
    </source>
</evidence>
<evidence type="ECO:0000313" key="12">
    <source>
        <dbReference type="Ensembl" id="ENSLLEP00000008757.1"/>
    </source>
</evidence>
<dbReference type="SUPFAM" id="SSF81321">
    <property type="entry name" value="Family A G protein-coupled receptor-like"/>
    <property type="match status" value="1"/>
</dbReference>
<dbReference type="PROSITE" id="PS00237">
    <property type="entry name" value="G_PROTEIN_RECEP_F1_1"/>
    <property type="match status" value="1"/>
</dbReference>
<feature type="transmembrane region" description="Helical" evidence="10">
    <location>
        <begin position="99"/>
        <end position="121"/>
    </location>
</feature>
<comment type="subcellular location">
    <subcellularLocation>
        <location evidence="1 10">Cell membrane</location>
        <topology evidence="1 10">Multi-pass membrane protein</topology>
    </subcellularLocation>
</comment>
<feature type="domain" description="G-protein coupled receptors family 1 profile" evidence="11">
    <location>
        <begin position="41"/>
        <end position="288"/>
    </location>
</feature>
<organism evidence="12 13">
    <name type="scientific">Leptobrachium leishanense</name>
    <name type="common">Leishan spiny toad</name>
    <dbReference type="NCBI Taxonomy" id="445787"/>
    <lineage>
        <taxon>Eukaryota</taxon>
        <taxon>Metazoa</taxon>
        <taxon>Chordata</taxon>
        <taxon>Craniata</taxon>
        <taxon>Vertebrata</taxon>
        <taxon>Euteleostomi</taxon>
        <taxon>Amphibia</taxon>
        <taxon>Batrachia</taxon>
        <taxon>Anura</taxon>
        <taxon>Pelobatoidea</taxon>
        <taxon>Megophryidae</taxon>
        <taxon>Leptobrachium</taxon>
    </lineage>
</organism>
<keyword evidence="4 9" id="KW-0812">Transmembrane</keyword>
<feature type="transmembrane region" description="Helical" evidence="10">
    <location>
        <begin position="271"/>
        <end position="290"/>
    </location>
</feature>
<feature type="transmembrane region" description="Helical" evidence="10">
    <location>
        <begin position="142"/>
        <end position="163"/>
    </location>
</feature>
<evidence type="ECO:0000256" key="4">
    <source>
        <dbReference type="ARBA" id="ARBA00022692"/>
    </source>
</evidence>
<keyword evidence="9" id="KW-0297">G-protein coupled receptor</keyword>
<protein>
    <recommendedName>
        <fullName evidence="10">Olfactory receptor</fullName>
    </recommendedName>
</protein>
<evidence type="ECO:0000256" key="9">
    <source>
        <dbReference type="RuleBase" id="RU000688"/>
    </source>
</evidence>
<evidence type="ECO:0000256" key="6">
    <source>
        <dbReference type="ARBA" id="ARBA00022989"/>
    </source>
</evidence>
<evidence type="ECO:0000256" key="1">
    <source>
        <dbReference type="ARBA" id="ARBA00004651"/>
    </source>
</evidence>
<dbReference type="GO" id="GO:0004930">
    <property type="term" value="F:G protein-coupled receptor activity"/>
    <property type="evidence" value="ECO:0007669"/>
    <property type="project" value="UniProtKB-KW"/>
</dbReference>
<name>A0A8C5M325_9ANUR</name>
<reference evidence="12" key="2">
    <citation type="submission" date="2025-09" db="UniProtKB">
        <authorList>
            <consortium name="Ensembl"/>
        </authorList>
    </citation>
    <scope>IDENTIFICATION</scope>
</reference>
<dbReference type="InterPro" id="IPR000276">
    <property type="entry name" value="GPCR_Rhodpsn"/>
</dbReference>
<dbReference type="Proteomes" id="UP000694569">
    <property type="component" value="Unplaced"/>
</dbReference>